<evidence type="ECO:0000256" key="6">
    <source>
        <dbReference type="PROSITE-ProRule" id="PRU01024"/>
    </source>
</evidence>
<dbReference type="Gene3D" id="2.40.50.140">
    <property type="entry name" value="Nucleic acid-binding proteins"/>
    <property type="match status" value="1"/>
</dbReference>
<dbReference type="Gene3D" id="2.40.50.1070">
    <property type="match status" value="1"/>
</dbReference>
<keyword evidence="4 6" id="KW-0949">S-adenosyl-L-methionine</keyword>
<evidence type="ECO:0000256" key="1">
    <source>
        <dbReference type="ARBA" id="ARBA00022485"/>
    </source>
</evidence>
<comment type="caution">
    <text evidence="8">The sequence shown here is derived from an EMBL/GenBank/DDBJ whole genome shotgun (WGS) entry which is preliminary data.</text>
</comment>
<keyword evidence="1" id="KW-0004">4Fe-4S</keyword>
<accession>A0A2S7K3H4</accession>
<feature type="active site" evidence="7">
    <location>
        <position position="387"/>
    </location>
</feature>
<evidence type="ECO:0000256" key="3">
    <source>
        <dbReference type="ARBA" id="ARBA00022679"/>
    </source>
</evidence>
<dbReference type="GO" id="GO:0051539">
    <property type="term" value="F:4 iron, 4 sulfur cluster binding"/>
    <property type="evidence" value="ECO:0007669"/>
    <property type="project" value="UniProtKB-KW"/>
</dbReference>
<name>A0A2S7K3H4_9PROT</name>
<keyword evidence="3 6" id="KW-0808">Transferase</keyword>
<feature type="binding site" evidence="6">
    <location>
        <position position="266"/>
    </location>
    <ligand>
        <name>S-adenosyl-L-methionine</name>
        <dbReference type="ChEBI" id="CHEBI:59789"/>
    </ligand>
</feature>
<dbReference type="Pfam" id="PF05958">
    <property type="entry name" value="tRNA_U5-meth_tr"/>
    <property type="match status" value="1"/>
</dbReference>
<dbReference type="InterPro" id="IPR029063">
    <property type="entry name" value="SAM-dependent_MTases_sf"/>
</dbReference>
<dbReference type="PANTHER" id="PTHR11061">
    <property type="entry name" value="RNA M5U METHYLTRANSFERASE"/>
    <property type="match status" value="1"/>
</dbReference>
<evidence type="ECO:0000256" key="7">
    <source>
        <dbReference type="PROSITE-ProRule" id="PRU10015"/>
    </source>
</evidence>
<dbReference type="AlphaFoldDB" id="A0A2S7K3H4"/>
<keyword evidence="1" id="KW-0479">Metal-binding</keyword>
<evidence type="ECO:0000256" key="2">
    <source>
        <dbReference type="ARBA" id="ARBA00022603"/>
    </source>
</evidence>
<feature type="binding site" evidence="6">
    <location>
        <position position="361"/>
    </location>
    <ligand>
        <name>S-adenosyl-L-methionine</name>
        <dbReference type="ChEBI" id="CHEBI:59789"/>
    </ligand>
</feature>
<dbReference type="OrthoDB" id="9804590at2"/>
<dbReference type="InterPro" id="IPR030390">
    <property type="entry name" value="MeTrfase_TrmA_AS"/>
</dbReference>
<evidence type="ECO:0008006" key="10">
    <source>
        <dbReference type="Google" id="ProtNLM"/>
    </source>
</evidence>
<comment type="similarity">
    <text evidence="6">Belongs to the class I-like SAM-binding methyltransferase superfamily. RNA M5U methyltransferase family.</text>
</comment>
<dbReference type="InterPro" id="IPR010280">
    <property type="entry name" value="U5_MeTrfase_fam"/>
</dbReference>
<evidence type="ECO:0000256" key="5">
    <source>
        <dbReference type="ARBA" id="ARBA00023014"/>
    </source>
</evidence>
<dbReference type="SUPFAM" id="SSF53335">
    <property type="entry name" value="S-adenosyl-L-methionine-dependent methyltransferases"/>
    <property type="match status" value="1"/>
</dbReference>
<proteinExistence type="inferred from homology"/>
<gene>
    <name evidence="8" type="ORF">CW354_13460</name>
</gene>
<keyword evidence="2 6" id="KW-0489">Methyltransferase</keyword>
<keyword evidence="1" id="KW-0408">Iron</keyword>
<dbReference type="SUPFAM" id="SSF50249">
    <property type="entry name" value="Nucleic acid-binding proteins"/>
    <property type="match status" value="1"/>
</dbReference>
<dbReference type="Proteomes" id="UP000239504">
    <property type="component" value="Unassembled WGS sequence"/>
</dbReference>
<keyword evidence="5" id="KW-0411">Iron-sulfur</keyword>
<dbReference type="GO" id="GO:0070041">
    <property type="term" value="F:rRNA (uridine-C5-)-methyltransferase activity"/>
    <property type="evidence" value="ECO:0007669"/>
    <property type="project" value="TreeGrafter"/>
</dbReference>
<dbReference type="PROSITE" id="PS51687">
    <property type="entry name" value="SAM_MT_RNA_M5U"/>
    <property type="match status" value="1"/>
</dbReference>
<dbReference type="Gene3D" id="3.40.50.150">
    <property type="entry name" value="Vaccinia Virus protein VP39"/>
    <property type="match status" value="1"/>
</dbReference>
<dbReference type="PANTHER" id="PTHR11061:SF49">
    <property type="entry name" value="23S RRNA (URACIL(1939)-C(5))-METHYLTRANSFERASE RLMD"/>
    <property type="match status" value="1"/>
</dbReference>
<evidence type="ECO:0000313" key="8">
    <source>
        <dbReference type="EMBL" id="PQA87053.1"/>
    </source>
</evidence>
<dbReference type="RefSeq" id="WP_104830611.1">
    <property type="nucleotide sequence ID" value="NZ_PJCH01000010.1"/>
</dbReference>
<reference evidence="8 9" key="1">
    <citation type="submission" date="2017-12" db="EMBL/GenBank/DDBJ databases">
        <authorList>
            <person name="Hurst M.R.H."/>
        </authorList>
    </citation>
    <scope>NUCLEOTIDE SEQUENCE [LARGE SCALE GENOMIC DNA]</scope>
    <source>
        <strain evidence="8 9">SY-3-19</strain>
    </source>
</reference>
<keyword evidence="9" id="KW-1185">Reference proteome</keyword>
<evidence type="ECO:0000313" key="9">
    <source>
        <dbReference type="Proteomes" id="UP000239504"/>
    </source>
</evidence>
<feature type="binding site" evidence="6">
    <location>
        <position position="313"/>
    </location>
    <ligand>
        <name>S-adenosyl-L-methionine</name>
        <dbReference type="ChEBI" id="CHEBI:59789"/>
    </ligand>
</feature>
<dbReference type="InterPro" id="IPR012340">
    <property type="entry name" value="NA-bd_OB-fold"/>
</dbReference>
<protein>
    <recommendedName>
        <fullName evidence="10">RNA methyltransferase</fullName>
    </recommendedName>
</protein>
<dbReference type="PROSITE" id="PS01230">
    <property type="entry name" value="TRMA_1"/>
    <property type="match status" value="1"/>
</dbReference>
<sequence length="430" mass="45514">MARRRQHKRKPAKQAPLQSAEIRIGEIGARGDGVANVDGERVFVPLTAPGDMARISFRGKRGEIDTILEPSDHRGEPVCGYFGRCGGCALQHLDAAYYRDWKRNLVITALVREGFDENLVAPLFSCPSASRRRASFAVKRTAKGLVFGFNARRSAQIVDIDHCPVLAPVFAENLPALRALAEAAPARWRGFDLAVTFCDNGLDAALTGGDAEDDLTGPEILALTDAARAGGVARLTVEGAPVAAFAAPCVRFGGVPVAVPPGGFLQASREGEAALSDFVVSHLKGAKHIADLFSGCGTFSLPLAKNAAVDAFDTDAPAVAALDAAARAAGLRHPVKAETRNLFERPLRAEELKIYSAAVFDPPRAGAEAQAAELARSSVPVVVGVSCNPQSFARDASILREGGYRLSQVLPVDQFVFSPHVELAGLFTKG</sequence>
<organism evidence="8 9">
    <name type="scientific">Hyphococcus luteus</name>
    <dbReference type="NCBI Taxonomy" id="2058213"/>
    <lineage>
        <taxon>Bacteria</taxon>
        <taxon>Pseudomonadati</taxon>
        <taxon>Pseudomonadota</taxon>
        <taxon>Alphaproteobacteria</taxon>
        <taxon>Parvularculales</taxon>
        <taxon>Parvularculaceae</taxon>
        <taxon>Hyphococcus</taxon>
    </lineage>
</organism>
<feature type="active site" description="Nucleophile" evidence="6">
    <location>
        <position position="387"/>
    </location>
</feature>
<feature type="binding site" evidence="6">
    <location>
        <position position="293"/>
    </location>
    <ligand>
        <name>S-adenosyl-L-methionine</name>
        <dbReference type="ChEBI" id="CHEBI:59789"/>
    </ligand>
</feature>
<dbReference type="EMBL" id="PJCH01000010">
    <property type="protein sequence ID" value="PQA87053.1"/>
    <property type="molecule type" value="Genomic_DNA"/>
</dbReference>
<dbReference type="GO" id="GO:0070475">
    <property type="term" value="P:rRNA base methylation"/>
    <property type="evidence" value="ECO:0007669"/>
    <property type="project" value="TreeGrafter"/>
</dbReference>
<evidence type="ECO:0000256" key="4">
    <source>
        <dbReference type="ARBA" id="ARBA00022691"/>
    </source>
</evidence>